<evidence type="ECO:0000313" key="11">
    <source>
        <dbReference type="Proteomes" id="UP000199371"/>
    </source>
</evidence>
<reference evidence="11" key="1">
    <citation type="submission" date="2016-10" db="EMBL/GenBank/DDBJ databases">
        <authorList>
            <person name="Varghese N."/>
            <person name="Submissions S."/>
        </authorList>
    </citation>
    <scope>NUCLEOTIDE SEQUENCE [LARGE SCALE GENOMIC DNA]</scope>
    <source>
        <strain evidence="11">DSM 17616</strain>
    </source>
</reference>
<keyword evidence="5 8" id="KW-0808">Transferase</keyword>
<comment type="catalytic activity">
    <reaction evidence="7 8">
        <text>D-erythrose 4-phosphate + phosphoenolpyruvate + H2O = 7-phospho-2-dehydro-3-deoxy-D-arabino-heptonate + phosphate</text>
        <dbReference type="Rhea" id="RHEA:14717"/>
        <dbReference type="ChEBI" id="CHEBI:15377"/>
        <dbReference type="ChEBI" id="CHEBI:16897"/>
        <dbReference type="ChEBI" id="CHEBI:43474"/>
        <dbReference type="ChEBI" id="CHEBI:58394"/>
        <dbReference type="ChEBI" id="CHEBI:58702"/>
        <dbReference type="EC" id="2.5.1.54"/>
    </reaction>
</comment>
<dbReference type="Gene3D" id="3.20.20.70">
    <property type="entry name" value="Aldolase class I"/>
    <property type="match status" value="1"/>
</dbReference>
<keyword evidence="4 8" id="KW-0028">Amino-acid biosynthesis</keyword>
<dbReference type="SUPFAM" id="SSF51569">
    <property type="entry name" value="Aldolase"/>
    <property type="match status" value="1"/>
</dbReference>
<dbReference type="UniPathway" id="UPA00053">
    <property type="reaction ID" value="UER00084"/>
</dbReference>
<dbReference type="NCBIfam" id="NF009395">
    <property type="entry name" value="PRK12755.1"/>
    <property type="match status" value="1"/>
</dbReference>
<organism evidence="10 11">
    <name type="scientific">Rheinheimera pacifica</name>
    <dbReference type="NCBI Taxonomy" id="173990"/>
    <lineage>
        <taxon>Bacteria</taxon>
        <taxon>Pseudomonadati</taxon>
        <taxon>Pseudomonadota</taxon>
        <taxon>Gammaproteobacteria</taxon>
        <taxon>Chromatiales</taxon>
        <taxon>Chromatiaceae</taxon>
        <taxon>Rheinheimera</taxon>
    </lineage>
</organism>
<comment type="similarity">
    <text evidence="3 8">Belongs to the class-I DAHP synthase family.</text>
</comment>
<evidence type="ECO:0000256" key="3">
    <source>
        <dbReference type="ARBA" id="ARBA00007985"/>
    </source>
</evidence>
<evidence type="ECO:0000256" key="8">
    <source>
        <dbReference type="PIRNR" id="PIRNR001361"/>
    </source>
</evidence>
<evidence type="ECO:0000259" key="9">
    <source>
        <dbReference type="Pfam" id="PF00793"/>
    </source>
</evidence>
<dbReference type="PANTHER" id="PTHR21225:SF10">
    <property type="entry name" value="PHOSPHO-2-DEHYDRO-3-DEOXYHEPTONATE ALDOLASE, TYR-SENSITIVE"/>
    <property type="match status" value="1"/>
</dbReference>
<dbReference type="InterPro" id="IPR006218">
    <property type="entry name" value="DAHP1/KDSA"/>
</dbReference>
<dbReference type="EMBL" id="FNXF01000014">
    <property type="protein sequence ID" value="SEI06014.1"/>
    <property type="molecule type" value="Genomic_DNA"/>
</dbReference>
<dbReference type="EC" id="2.5.1.54" evidence="8"/>
<dbReference type="InterPro" id="IPR006219">
    <property type="entry name" value="DAHP_synth_1"/>
</dbReference>
<proteinExistence type="inferred from homology"/>
<comment type="function">
    <text evidence="1 8">Stereospecific condensation of phosphoenolpyruvate (PEP) and D-erythrose-4-phosphate (E4P) giving rise to 3-deoxy-D-arabino-heptulosonate-7-phosphate (DAHP).</text>
</comment>
<dbReference type="Pfam" id="PF00793">
    <property type="entry name" value="DAHP_synth_1"/>
    <property type="match status" value="1"/>
</dbReference>
<comment type="pathway">
    <text evidence="2 8">Metabolic intermediate biosynthesis; chorismate biosynthesis; chorismate from D-erythrose 4-phosphate and phosphoenolpyruvate: step 1/7.</text>
</comment>
<dbReference type="AlphaFoldDB" id="A0A1H6MVE4"/>
<dbReference type="GO" id="GO:0009073">
    <property type="term" value="P:aromatic amino acid family biosynthetic process"/>
    <property type="evidence" value="ECO:0007669"/>
    <property type="project" value="UniProtKB-KW"/>
</dbReference>
<evidence type="ECO:0000256" key="7">
    <source>
        <dbReference type="ARBA" id="ARBA00047508"/>
    </source>
</evidence>
<dbReference type="PANTHER" id="PTHR21225">
    <property type="entry name" value="PHOSPHO-2-DEHYDRO-3-DEOXYHEPTONATE ALDOLASE DAHP SYNTHETASE"/>
    <property type="match status" value="1"/>
</dbReference>
<accession>A0A1H6MVE4</accession>
<dbReference type="GO" id="GO:0003849">
    <property type="term" value="F:3-deoxy-7-phosphoheptulonate synthase activity"/>
    <property type="evidence" value="ECO:0007669"/>
    <property type="project" value="UniProtKB-EC"/>
</dbReference>
<dbReference type="OrthoDB" id="9807331at2"/>
<evidence type="ECO:0000256" key="6">
    <source>
        <dbReference type="ARBA" id="ARBA00023141"/>
    </source>
</evidence>
<sequence length="352" mass="38286">MSKIVDDLRIVAEKPLSPPAVLKKVLPLSEQGAQFVQQARNTIADIVHGRDKRLLVVTGPCSIHDPLAAVEYAQKLKQLQLQYADSLYIVMRVYFEKPRTTVGWKGFINDPHLDDSFDLETGLTWGRELLLKMVEMQLPTATEALDPISPQYMSDLISWSAIGARTVESQTHREMASGLSMPVGFKNGTDGNLNIALNALQSAASGHSFIGINQRGEVSLVQTAGNPDGHIILRGGAKPNYDEQSIGEALAKLDKLKLPRGIVVDCSHGNSNKDHNRQGEVAQNVLAQRLAGNEAIIGIMLESHLFAGRQDLIDGKAEKYGVSVTDACIDWDTTAQLLAALHQQMQPAVVAA</sequence>
<protein>
    <recommendedName>
        <fullName evidence="8">Phospho-2-dehydro-3-deoxyheptonate aldolase</fullName>
        <ecNumber evidence="8">2.5.1.54</ecNumber>
    </recommendedName>
</protein>
<gene>
    <name evidence="10" type="ORF">SAMN05660691_03201</name>
</gene>
<keyword evidence="11" id="KW-1185">Reference proteome</keyword>
<dbReference type="GO" id="GO:0042802">
    <property type="term" value="F:identical protein binding"/>
    <property type="evidence" value="ECO:0007669"/>
    <property type="project" value="UniProtKB-ARBA"/>
</dbReference>
<dbReference type="FunFam" id="3.20.20.70:FF:000005">
    <property type="entry name" value="Phospho-2-dehydro-3-deoxyheptonate aldolase"/>
    <property type="match status" value="1"/>
</dbReference>
<evidence type="ECO:0000256" key="4">
    <source>
        <dbReference type="ARBA" id="ARBA00022605"/>
    </source>
</evidence>
<dbReference type="GO" id="GO:0008652">
    <property type="term" value="P:amino acid biosynthetic process"/>
    <property type="evidence" value="ECO:0007669"/>
    <property type="project" value="UniProtKB-KW"/>
</dbReference>
<dbReference type="GO" id="GO:0009423">
    <property type="term" value="P:chorismate biosynthetic process"/>
    <property type="evidence" value="ECO:0007669"/>
    <property type="project" value="UniProtKB-UniPathway"/>
</dbReference>
<dbReference type="InterPro" id="IPR013785">
    <property type="entry name" value="Aldolase_TIM"/>
</dbReference>
<dbReference type="RefSeq" id="WP_092795513.1">
    <property type="nucleotide sequence ID" value="NZ_FNXF01000014.1"/>
</dbReference>
<feature type="domain" description="DAHP synthetase I/KDSA" evidence="9">
    <location>
        <begin position="41"/>
        <end position="337"/>
    </location>
</feature>
<keyword evidence="6 8" id="KW-0057">Aromatic amino acid biosynthesis</keyword>
<dbReference type="GO" id="GO:0005737">
    <property type="term" value="C:cytoplasm"/>
    <property type="evidence" value="ECO:0007669"/>
    <property type="project" value="TreeGrafter"/>
</dbReference>
<dbReference type="STRING" id="173990.SAMN05660691_03201"/>
<dbReference type="PIRSF" id="PIRSF001361">
    <property type="entry name" value="DAHP_synthase"/>
    <property type="match status" value="1"/>
</dbReference>
<dbReference type="NCBIfam" id="TIGR00034">
    <property type="entry name" value="aroFGH"/>
    <property type="match status" value="1"/>
</dbReference>
<evidence type="ECO:0000256" key="5">
    <source>
        <dbReference type="ARBA" id="ARBA00022679"/>
    </source>
</evidence>
<evidence type="ECO:0000256" key="1">
    <source>
        <dbReference type="ARBA" id="ARBA00003726"/>
    </source>
</evidence>
<evidence type="ECO:0000313" key="10">
    <source>
        <dbReference type="EMBL" id="SEI06014.1"/>
    </source>
</evidence>
<evidence type="ECO:0000256" key="2">
    <source>
        <dbReference type="ARBA" id="ARBA00004688"/>
    </source>
</evidence>
<dbReference type="Proteomes" id="UP000199371">
    <property type="component" value="Unassembled WGS sequence"/>
</dbReference>
<name>A0A1H6MVE4_9GAMM</name>